<feature type="transmembrane region" description="Helical" evidence="5">
    <location>
        <begin position="778"/>
        <end position="796"/>
    </location>
</feature>
<dbReference type="Pfam" id="PF07495">
    <property type="entry name" value="Y_Y_Y"/>
    <property type="match status" value="1"/>
</dbReference>
<feature type="coiled-coil region" evidence="4">
    <location>
        <begin position="928"/>
        <end position="980"/>
    </location>
</feature>
<comment type="catalytic activity">
    <reaction evidence="1">
        <text>ATP + protein L-histidine = ADP + protein N-phospho-L-histidine.</text>
        <dbReference type="EC" id="2.7.13.3"/>
    </reaction>
</comment>
<dbReference type="Gene3D" id="3.30.450.20">
    <property type="entry name" value="PAS domain"/>
    <property type="match status" value="1"/>
</dbReference>
<keyword evidence="5" id="KW-0472">Membrane</keyword>
<keyword evidence="4" id="KW-0175">Coiled coil</keyword>
<proteinExistence type="predicted"/>
<dbReference type="AlphaFoldDB" id="A0A1E5ISM0"/>
<dbReference type="EC" id="2.7.13.3" evidence="2"/>
<dbReference type="PRINTS" id="PR00344">
    <property type="entry name" value="BCTRLSENSOR"/>
</dbReference>
<evidence type="ECO:0000313" key="9">
    <source>
        <dbReference type="EMBL" id="OEG73526.1"/>
    </source>
</evidence>
<dbReference type="Gene3D" id="2.130.10.10">
    <property type="entry name" value="YVTN repeat-like/Quinoprotein amine dehydrogenase"/>
    <property type="match status" value="3"/>
</dbReference>
<sequence>MRVLIFSLCYLVSCYCIAYTYQPQFDSYGAKDGLSMNTINDVVSDNRGNLWIATQAGLNRFDGKHFTIFDTTNDQYGPSVKHIKKLHFGKQLWLIMRNDGLNLYHPETEIFESFNSKNSPLPDDIIDIHQDDQANLWVATKHNGLIYFSPSTRTILRHLTKNSHTVLPSEEINVLFNDKYNRLWLGTESGLASIELKHDKLHITPWGKGLQQISAIEQGSSNTLWVATEQQGLYLLDIDNESLTAIETEASLKNKAISTLKRDKFGTLWIGFRAHGLARFSFSNRRLHRFNSASENRYSINSPVITALWIDDEQQLWIGSQGGGLSKTFLDAQYFGHIHGFSFNNKNLGNMDVRAIVHDKKNNLWVGTATGVYIAPEYLQGSDSGFELFDPLNSRLAQSFISFIQIDQQGQIWIGTRGDGLFIYASNRKSYIHYLADSSDNSLPSNYLYSLFFDNQQTPWVTTKDNGIARYINVQQGFKTINKTTTPTQLPTNAITAMTQDEQDNYWLTSFTDGLIKMTSSGEITHFNLDSPTPLPKEHLFSVVTGTDNQLWIASNEGLLRFDVSTKSSQLFTDKDGLVDNTIYLLFADHAQQLWIGTTKGLTHLNPDTLKTTNYTDIDGLQDNEFNFNAATLGPNNTIYLGGINGFNHFNPSQLPKRQPPGKPIINEVRVLNQHKLLPNDANDSSHFSLQLSHEEDIFSLHYHSPNLHKAKRLIYEYRMIGLNDTWLRSSEEQKTYFTGLPPGQYIFQVRAIDINQNSSAIAQLAVSITPAPWRSSWAYALYFSLALIIISFLFYRKWWQYQRQSKLLKEIAQSEQRLQLALWGSGDEFWDWDITSSVATRANVFLKYPDKETELTQTMIASVHPEDLPTVSAVANSCINDKQDKFSITYRALDLHGDWIWVLNRGQIVERDSRGQGIRIAGTIKNIQQQKETEHQLRELNQDLETRVTARTQELQQRNDELKHTLDELKHTQGELLDKEKMAALGGLVASITHEVNTPIGISVTATSHLQESVNIFNQRYAQGEVSHEDFEQYQNEVAECCKLMLSNLERASRLIASFKKVSVDQSHEDIREFDLNAYLEEIFISLNPMLSRTPHTYQYQCPEQLIIRSTPGAFYQIISNLFNNSVAHAYPDERSGLLSLVVERDDDGITMTYKDDGCGMDESVQSQVFQPFFTTKRGKGGSGLGMNIVFNIVTQVLSGSIRIESTPGQGSTFIIKLPNNLLVEN</sequence>
<dbReference type="GO" id="GO:0000155">
    <property type="term" value="F:phosphorelay sensor kinase activity"/>
    <property type="evidence" value="ECO:0007669"/>
    <property type="project" value="TreeGrafter"/>
</dbReference>
<evidence type="ECO:0000259" key="8">
    <source>
        <dbReference type="PROSITE" id="PS50113"/>
    </source>
</evidence>
<keyword evidence="9" id="KW-0418">Kinase</keyword>
<dbReference type="PROSITE" id="PS50113">
    <property type="entry name" value="PAC"/>
    <property type="match status" value="1"/>
</dbReference>
<dbReference type="Pfam" id="PF02518">
    <property type="entry name" value="HATPase_c"/>
    <property type="match status" value="1"/>
</dbReference>
<dbReference type="InterPro" id="IPR015943">
    <property type="entry name" value="WD40/YVTN_repeat-like_dom_sf"/>
</dbReference>
<keyword evidence="6" id="KW-0732">Signal</keyword>
<reference evidence="9 10" key="1">
    <citation type="submission" date="2016-07" db="EMBL/GenBank/DDBJ databases">
        <title>Whole-genome of two Shewanella species isolated from a digestive organ of sea cucumber Apostichopus japonicus Selenka 1867.</title>
        <authorList>
            <person name="Hong H.-H."/>
            <person name="Choi H."/>
            <person name="Cheon S."/>
            <person name="Oh J.-S."/>
            <person name="Lee H.-G."/>
            <person name="Park C."/>
        </authorList>
    </citation>
    <scope>NUCLEOTIDE SEQUENCE [LARGE SCALE GENOMIC DNA]</scope>
    <source>
        <strain evidence="9 10">CSB03KR</strain>
    </source>
</reference>
<dbReference type="InterPro" id="IPR004358">
    <property type="entry name" value="Sig_transdc_His_kin-like_C"/>
</dbReference>
<evidence type="ECO:0000313" key="10">
    <source>
        <dbReference type="Proteomes" id="UP000095230"/>
    </source>
</evidence>
<keyword evidence="5" id="KW-1133">Transmembrane helix</keyword>
<dbReference type="InterPro" id="IPR013783">
    <property type="entry name" value="Ig-like_fold"/>
</dbReference>
<dbReference type="Pfam" id="PF07494">
    <property type="entry name" value="Reg_prop"/>
    <property type="match status" value="2"/>
</dbReference>
<dbReference type="Pfam" id="PF08447">
    <property type="entry name" value="PAS_3"/>
    <property type="match status" value="1"/>
</dbReference>
<dbReference type="STRING" id="23.BEL05_18275"/>
<keyword evidence="3" id="KW-0597">Phosphoprotein</keyword>
<dbReference type="RefSeq" id="WP_069671379.1">
    <property type="nucleotide sequence ID" value="NZ_MCBT01000041.1"/>
</dbReference>
<dbReference type="Proteomes" id="UP000095230">
    <property type="component" value="Unassembled WGS sequence"/>
</dbReference>
<gene>
    <name evidence="9" type="ORF">BEL05_18275</name>
</gene>
<evidence type="ECO:0000256" key="4">
    <source>
        <dbReference type="SAM" id="Coils"/>
    </source>
</evidence>
<dbReference type="InterPro" id="IPR013655">
    <property type="entry name" value="PAS_fold_3"/>
</dbReference>
<dbReference type="PANTHER" id="PTHR43547:SF2">
    <property type="entry name" value="HYBRID SIGNAL TRANSDUCTION HISTIDINE KINASE C"/>
    <property type="match status" value="1"/>
</dbReference>
<dbReference type="EMBL" id="MCBT01000041">
    <property type="protein sequence ID" value="OEG73526.1"/>
    <property type="molecule type" value="Genomic_DNA"/>
</dbReference>
<dbReference type="Gene3D" id="1.10.287.130">
    <property type="match status" value="1"/>
</dbReference>
<dbReference type="SMART" id="SM00387">
    <property type="entry name" value="HATPase_c"/>
    <property type="match status" value="1"/>
</dbReference>
<name>A0A1E5ISM0_SHECO</name>
<dbReference type="InterPro" id="IPR035965">
    <property type="entry name" value="PAS-like_dom_sf"/>
</dbReference>
<feature type="domain" description="PAC" evidence="8">
    <location>
        <begin position="887"/>
        <end position="940"/>
    </location>
</feature>
<dbReference type="Gene3D" id="2.60.40.10">
    <property type="entry name" value="Immunoglobulins"/>
    <property type="match status" value="1"/>
</dbReference>
<feature type="domain" description="Histidine kinase" evidence="7">
    <location>
        <begin position="992"/>
        <end position="1223"/>
    </location>
</feature>
<dbReference type="InterPro" id="IPR000700">
    <property type="entry name" value="PAS-assoc_C"/>
</dbReference>
<dbReference type="InterPro" id="IPR003594">
    <property type="entry name" value="HATPase_dom"/>
</dbReference>
<dbReference type="SUPFAM" id="SSF63829">
    <property type="entry name" value="Calcium-dependent phosphotriesterase"/>
    <property type="match status" value="2"/>
</dbReference>
<feature type="signal peptide" evidence="6">
    <location>
        <begin position="1"/>
        <end position="18"/>
    </location>
</feature>
<dbReference type="PANTHER" id="PTHR43547">
    <property type="entry name" value="TWO-COMPONENT HISTIDINE KINASE"/>
    <property type="match status" value="1"/>
</dbReference>
<accession>A0A1E5ISM0</accession>
<dbReference type="Gene3D" id="3.30.565.10">
    <property type="entry name" value="Histidine kinase-like ATPase, C-terminal domain"/>
    <property type="match status" value="1"/>
</dbReference>
<evidence type="ECO:0000256" key="1">
    <source>
        <dbReference type="ARBA" id="ARBA00000085"/>
    </source>
</evidence>
<dbReference type="OrthoDB" id="9772100at2"/>
<evidence type="ECO:0000256" key="3">
    <source>
        <dbReference type="ARBA" id="ARBA00022553"/>
    </source>
</evidence>
<dbReference type="SUPFAM" id="SSF55785">
    <property type="entry name" value="PYP-like sensor domain (PAS domain)"/>
    <property type="match status" value="1"/>
</dbReference>
<dbReference type="InterPro" id="IPR011123">
    <property type="entry name" value="Y_Y_Y"/>
</dbReference>
<evidence type="ECO:0000256" key="6">
    <source>
        <dbReference type="SAM" id="SignalP"/>
    </source>
</evidence>
<protein>
    <recommendedName>
        <fullName evidence="2">histidine kinase</fullName>
        <ecNumber evidence="2">2.7.13.3</ecNumber>
    </recommendedName>
</protein>
<evidence type="ECO:0000256" key="2">
    <source>
        <dbReference type="ARBA" id="ARBA00012438"/>
    </source>
</evidence>
<dbReference type="InterPro" id="IPR036890">
    <property type="entry name" value="HATPase_C_sf"/>
</dbReference>
<organism evidence="9 10">
    <name type="scientific">Shewanella colwelliana</name>
    <name type="common">Alteromonas colwelliana</name>
    <dbReference type="NCBI Taxonomy" id="23"/>
    <lineage>
        <taxon>Bacteria</taxon>
        <taxon>Pseudomonadati</taxon>
        <taxon>Pseudomonadota</taxon>
        <taxon>Gammaproteobacteria</taxon>
        <taxon>Alteromonadales</taxon>
        <taxon>Shewanellaceae</taxon>
        <taxon>Shewanella</taxon>
    </lineage>
</organism>
<evidence type="ECO:0000259" key="7">
    <source>
        <dbReference type="PROSITE" id="PS50109"/>
    </source>
</evidence>
<evidence type="ECO:0000256" key="5">
    <source>
        <dbReference type="SAM" id="Phobius"/>
    </source>
</evidence>
<keyword evidence="5" id="KW-0812">Transmembrane</keyword>
<comment type="caution">
    <text evidence="9">The sequence shown here is derived from an EMBL/GenBank/DDBJ whole genome shotgun (WGS) entry which is preliminary data.</text>
</comment>
<dbReference type="InterPro" id="IPR005467">
    <property type="entry name" value="His_kinase_dom"/>
</dbReference>
<keyword evidence="9" id="KW-0808">Transferase</keyword>
<dbReference type="PROSITE" id="PS50109">
    <property type="entry name" value="HIS_KIN"/>
    <property type="match status" value="1"/>
</dbReference>
<dbReference type="SUPFAM" id="SSF55874">
    <property type="entry name" value="ATPase domain of HSP90 chaperone/DNA topoisomerase II/histidine kinase"/>
    <property type="match status" value="1"/>
</dbReference>
<feature type="chain" id="PRO_5009179065" description="histidine kinase" evidence="6">
    <location>
        <begin position="19"/>
        <end position="1227"/>
    </location>
</feature>
<dbReference type="InterPro" id="IPR011110">
    <property type="entry name" value="Reg_prop"/>
</dbReference>